<comment type="subunit">
    <text evidence="3 9">Part of the 50S ribosomal subunit; contacts the 5S rRNA.</text>
</comment>
<dbReference type="InterPro" id="IPR004389">
    <property type="entry name" value="Ribosomal_uL18_bac-type"/>
</dbReference>
<comment type="similarity">
    <text evidence="2 9">Belongs to the universal ribosomal protein uL18 family.</text>
</comment>
<protein>
    <recommendedName>
        <fullName evidence="8 9">Large ribosomal subunit protein uL18c</fullName>
    </recommendedName>
</protein>
<keyword evidence="7 9" id="KW-0687">Ribonucleoprotein</keyword>
<keyword evidence="10" id="KW-0934">Plastid</keyword>
<dbReference type="GO" id="GO:0009507">
    <property type="term" value="C:chloroplast"/>
    <property type="evidence" value="ECO:0007669"/>
    <property type="project" value="UniProtKB-SubCell"/>
</dbReference>
<dbReference type="GO" id="GO:0008097">
    <property type="term" value="F:5S rRNA binding"/>
    <property type="evidence" value="ECO:0007669"/>
    <property type="project" value="TreeGrafter"/>
</dbReference>
<evidence type="ECO:0000256" key="8">
    <source>
        <dbReference type="ARBA" id="ARBA00035303"/>
    </source>
</evidence>
<dbReference type="CDD" id="cd00432">
    <property type="entry name" value="Ribosomal_L18_L5e"/>
    <property type="match status" value="1"/>
</dbReference>
<evidence type="ECO:0000313" key="10">
    <source>
        <dbReference type="EMBL" id="ARO91310.1"/>
    </source>
</evidence>
<dbReference type="HAMAP" id="MF_01337_B">
    <property type="entry name" value="Ribosomal_uL18_B"/>
    <property type="match status" value="1"/>
</dbReference>
<evidence type="ECO:0000256" key="1">
    <source>
        <dbReference type="ARBA" id="ARBA00003898"/>
    </source>
</evidence>
<dbReference type="GO" id="GO:0022625">
    <property type="term" value="C:cytosolic large ribosomal subunit"/>
    <property type="evidence" value="ECO:0007669"/>
    <property type="project" value="TreeGrafter"/>
</dbReference>
<keyword evidence="6 9" id="KW-0689">Ribosomal protein</keyword>
<dbReference type="InterPro" id="IPR057268">
    <property type="entry name" value="Ribosomal_L18"/>
</dbReference>
<dbReference type="InterPro" id="IPR005484">
    <property type="entry name" value="Ribosomal_uL18_bac/plant/anim"/>
</dbReference>
<geneLocation type="chloroplast" evidence="10"/>
<keyword evidence="10" id="KW-0150">Chloroplast</keyword>
<gene>
    <name evidence="9 10" type="primary">rpl18</name>
</gene>
<name>A0A1X9PV09_9RHOD</name>
<evidence type="ECO:0000256" key="2">
    <source>
        <dbReference type="ARBA" id="ARBA00007116"/>
    </source>
</evidence>
<keyword evidence="4 9" id="KW-0699">rRNA-binding</keyword>
<evidence type="ECO:0000256" key="4">
    <source>
        <dbReference type="ARBA" id="ARBA00022730"/>
    </source>
</evidence>
<dbReference type="PANTHER" id="PTHR12899">
    <property type="entry name" value="39S RIBOSOMAL PROTEIN L18, MITOCHONDRIAL"/>
    <property type="match status" value="1"/>
</dbReference>
<keyword evidence="5 9" id="KW-0694">RNA-binding</keyword>
<proteinExistence type="inferred from homology"/>
<dbReference type="EMBL" id="KY709212">
    <property type="protein sequence ID" value="ARO91310.1"/>
    <property type="molecule type" value="Genomic_DNA"/>
</dbReference>
<sequence length="120" mass="13415">MKLNRKQVTANKHSRIRLKVKGSNNKPRLTVFRSNQHIYTQVVDDEKQITLTSSSTIDIDIKPIVTNSKNCEAAKLIGETIAKKALSLGIRKVVFDRGGKLYHGKIRALANAARTQGLEF</sequence>
<accession>A0A1X9PV09</accession>
<dbReference type="NCBIfam" id="TIGR00060">
    <property type="entry name" value="L18_bact"/>
    <property type="match status" value="1"/>
</dbReference>
<reference evidence="10" key="1">
    <citation type="submission" date="2017-03" db="EMBL/GenBank/DDBJ databases">
        <title>The new red algal subphylum Proteorhodophytina comprises the largest and most divergent plastid genomes known.</title>
        <authorList>
            <person name="Munoz-Gomez S.A."/>
            <person name="Mejia-Franco F.G."/>
            <person name="Durnin K."/>
            <person name="Morgan C."/>
            <person name="Grisdale C.J."/>
            <person name="Archibald J.M."/>
            <person name="Slamovits C.H."/>
        </authorList>
    </citation>
    <scope>NUCLEOTIDE SEQUENCE</scope>
    <source>
        <strain evidence="10">UTEX LB2715</strain>
    </source>
</reference>
<comment type="subcellular location">
    <subcellularLocation>
        <location evidence="9">Plastid</location>
        <location evidence="9">Chloroplast</location>
    </subcellularLocation>
</comment>
<dbReference type="AlphaFoldDB" id="A0A1X9PV09"/>
<dbReference type="Gene3D" id="3.30.420.100">
    <property type="match status" value="1"/>
</dbReference>
<evidence type="ECO:0000256" key="6">
    <source>
        <dbReference type="ARBA" id="ARBA00022980"/>
    </source>
</evidence>
<organism evidence="10">
    <name type="scientific">Rhodochaete parvula</name>
    <dbReference type="NCBI Taxonomy" id="110510"/>
    <lineage>
        <taxon>Eukaryota</taxon>
        <taxon>Rhodophyta</taxon>
        <taxon>Compsopogonophyceae</taxon>
        <taxon>Rhodochaetales</taxon>
        <taxon>Rhodochaetaceae</taxon>
        <taxon>Rhodochaete</taxon>
    </lineage>
</organism>
<dbReference type="SUPFAM" id="SSF53137">
    <property type="entry name" value="Translational machinery components"/>
    <property type="match status" value="1"/>
</dbReference>
<evidence type="ECO:0000256" key="9">
    <source>
        <dbReference type="HAMAP-Rule" id="MF_01337"/>
    </source>
</evidence>
<dbReference type="Pfam" id="PF00861">
    <property type="entry name" value="Ribosomal_L18p"/>
    <property type="match status" value="1"/>
</dbReference>
<evidence type="ECO:0000256" key="7">
    <source>
        <dbReference type="ARBA" id="ARBA00023274"/>
    </source>
</evidence>
<dbReference type="PANTHER" id="PTHR12899:SF3">
    <property type="entry name" value="LARGE RIBOSOMAL SUBUNIT PROTEIN UL18M"/>
    <property type="match status" value="1"/>
</dbReference>
<evidence type="ECO:0000256" key="3">
    <source>
        <dbReference type="ARBA" id="ARBA00011505"/>
    </source>
</evidence>
<comment type="function">
    <text evidence="1 9">Binds 5S rRNA, forms part of the central protuberance of the 50S subunit.</text>
</comment>
<dbReference type="FunFam" id="3.30.420.100:FF:000001">
    <property type="entry name" value="50S ribosomal protein L18"/>
    <property type="match status" value="1"/>
</dbReference>
<dbReference type="GO" id="GO:0003735">
    <property type="term" value="F:structural constituent of ribosome"/>
    <property type="evidence" value="ECO:0007669"/>
    <property type="project" value="InterPro"/>
</dbReference>
<dbReference type="GO" id="GO:0006412">
    <property type="term" value="P:translation"/>
    <property type="evidence" value="ECO:0007669"/>
    <property type="project" value="UniProtKB-UniRule"/>
</dbReference>
<evidence type="ECO:0000256" key="5">
    <source>
        <dbReference type="ARBA" id="ARBA00022884"/>
    </source>
</evidence>